<organism evidence="2 3">
    <name type="scientific">Nocardioides marinquilinus</name>
    <dbReference type="NCBI Taxonomy" id="1210400"/>
    <lineage>
        <taxon>Bacteria</taxon>
        <taxon>Bacillati</taxon>
        <taxon>Actinomycetota</taxon>
        <taxon>Actinomycetes</taxon>
        <taxon>Propionibacteriales</taxon>
        <taxon>Nocardioidaceae</taxon>
        <taxon>Nocardioides</taxon>
    </lineage>
</organism>
<name>A0ABP9PGE7_9ACTN</name>
<evidence type="ECO:0000313" key="3">
    <source>
        <dbReference type="Proteomes" id="UP001500221"/>
    </source>
</evidence>
<keyword evidence="1" id="KW-0812">Transmembrane</keyword>
<comment type="caution">
    <text evidence="2">The sequence shown here is derived from an EMBL/GenBank/DDBJ whole genome shotgun (WGS) entry which is preliminary data.</text>
</comment>
<reference evidence="3" key="1">
    <citation type="journal article" date="2019" name="Int. J. Syst. Evol. Microbiol.">
        <title>The Global Catalogue of Microorganisms (GCM) 10K type strain sequencing project: providing services to taxonomists for standard genome sequencing and annotation.</title>
        <authorList>
            <consortium name="The Broad Institute Genomics Platform"/>
            <consortium name="The Broad Institute Genome Sequencing Center for Infectious Disease"/>
            <person name="Wu L."/>
            <person name="Ma J."/>
        </authorList>
    </citation>
    <scope>NUCLEOTIDE SEQUENCE [LARGE SCALE GENOMIC DNA]</scope>
    <source>
        <strain evidence="3">JCM 18459</strain>
    </source>
</reference>
<gene>
    <name evidence="2" type="ORF">GCM10023340_10400</name>
</gene>
<evidence type="ECO:0000256" key="1">
    <source>
        <dbReference type="SAM" id="Phobius"/>
    </source>
</evidence>
<feature type="transmembrane region" description="Helical" evidence="1">
    <location>
        <begin position="103"/>
        <end position="120"/>
    </location>
</feature>
<accession>A0ABP9PGE7</accession>
<dbReference type="RefSeq" id="WP_345455222.1">
    <property type="nucleotide sequence ID" value="NZ_BAABKG010000001.1"/>
</dbReference>
<protein>
    <recommendedName>
        <fullName evidence="4">Zinc ribbon domain-containing protein</fullName>
    </recommendedName>
</protein>
<proteinExistence type="predicted"/>
<keyword evidence="1" id="KW-0472">Membrane</keyword>
<evidence type="ECO:0000313" key="2">
    <source>
        <dbReference type="EMBL" id="GAA5143903.1"/>
    </source>
</evidence>
<dbReference type="Proteomes" id="UP001500221">
    <property type="component" value="Unassembled WGS sequence"/>
</dbReference>
<keyword evidence="1" id="KW-1133">Transmembrane helix</keyword>
<sequence>MLLSLPDDAFTPALTPGRLKRAGRRTDGPDMPVLNSQTLTCPLCRDDVPASAASCRSCHLPIQDVRRHHLGGRRRGADLRIRLVGLVAYPALVAWCLWQLPTAATFVVPAAFVGWVLHVVRGRPVVGALVFMVVVALAPLLFWTAMATDLMDDVGSLF</sequence>
<evidence type="ECO:0008006" key="4">
    <source>
        <dbReference type="Google" id="ProtNLM"/>
    </source>
</evidence>
<keyword evidence="3" id="KW-1185">Reference proteome</keyword>
<dbReference type="EMBL" id="BAABKG010000001">
    <property type="protein sequence ID" value="GAA5143903.1"/>
    <property type="molecule type" value="Genomic_DNA"/>
</dbReference>
<feature type="transmembrane region" description="Helical" evidence="1">
    <location>
        <begin position="125"/>
        <end position="146"/>
    </location>
</feature>